<evidence type="ECO:0000256" key="4">
    <source>
        <dbReference type="PROSITE-ProRule" id="PRU00146"/>
    </source>
</evidence>
<dbReference type="PROSITE" id="PS50016">
    <property type="entry name" value="ZF_PHD_2"/>
    <property type="match status" value="1"/>
</dbReference>
<dbReference type="InterPro" id="IPR019787">
    <property type="entry name" value="Znf_PHD-finger"/>
</dbReference>
<dbReference type="InterPro" id="IPR001965">
    <property type="entry name" value="Znf_PHD"/>
</dbReference>
<accession>A0A8J4G9L1</accession>
<evidence type="ECO:0000313" key="7">
    <source>
        <dbReference type="EMBL" id="GIM02683.1"/>
    </source>
</evidence>
<dbReference type="InterPro" id="IPR011011">
    <property type="entry name" value="Znf_FYVE_PHD"/>
</dbReference>
<feature type="domain" description="PHD-type" evidence="6">
    <location>
        <begin position="137"/>
        <end position="190"/>
    </location>
</feature>
<dbReference type="SUPFAM" id="SSF57903">
    <property type="entry name" value="FYVE/PHD zinc finger"/>
    <property type="match status" value="1"/>
</dbReference>
<sequence length="268" mass="29427">MKQEHERLEPQGELISSIIISEPWFDRGQDAPEYLEFNHNKIKSHLSEDIQLGGSMTVYVQPPGKEVGGTDCGARKAKYEVVKKQGINGELLGRVDLAKVKNYMLISRKCKAEVLSGDTVQLWPTSKLDHFVMGLVKEVCWVCDKETGIAANGLAYICESCNKSVHAKCAGLRRTLPEDVDFFCRRCRPTVAEDVIGEEEDAGPPEAVQVAEDKKTGRNFKAKNVDKVETAKKKGGGKASGAIPAEETQGRGKDGKITNMEREGCTAD</sequence>
<evidence type="ECO:0000256" key="1">
    <source>
        <dbReference type="ARBA" id="ARBA00022723"/>
    </source>
</evidence>
<dbReference type="Proteomes" id="UP000722791">
    <property type="component" value="Unassembled WGS sequence"/>
</dbReference>
<keyword evidence="3" id="KW-0862">Zinc</keyword>
<evidence type="ECO:0000256" key="2">
    <source>
        <dbReference type="ARBA" id="ARBA00022771"/>
    </source>
</evidence>
<dbReference type="CDD" id="cd15489">
    <property type="entry name" value="PHD_SF"/>
    <property type="match status" value="1"/>
</dbReference>
<reference evidence="7" key="1">
    <citation type="journal article" date="2021" name="Proc. Natl. Acad. Sci. U.S.A.">
        <title>Three genomes in the algal genus Volvox reveal the fate of a haploid sex-determining region after a transition to homothallism.</title>
        <authorList>
            <person name="Yamamoto K."/>
            <person name="Hamaji T."/>
            <person name="Kawai-Toyooka H."/>
            <person name="Matsuzaki R."/>
            <person name="Takahashi F."/>
            <person name="Nishimura Y."/>
            <person name="Kawachi M."/>
            <person name="Noguchi H."/>
            <person name="Minakuchi Y."/>
            <person name="Umen J.G."/>
            <person name="Toyoda A."/>
            <person name="Nozaki H."/>
        </authorList>
    </citation>
    <scope>NUCLEOTIDE SEQUENCE</scope>
    <source>
        <strain evidence="7">NIES-3785</strain>
    </source>
</reference>
<keyword evidence="2 4" id="KW-0863">Zinc-finger</keyword>
<dbReference type="EMBL" id="BNCQ01000012">
    <property type="protein sequence ID" value="GIM02683.1"/>
    <property type="molecule type" value="Genomic_DNA"/>
</dbReference>
<evidence type="ECO:0000259" key="6">
    <source>
        <dbReference type="PROSITE" id="PS50016"/>
    </source>
</evidence>
<dbReference type="SMART" id="SM00249">
    <property type="entry name" value="PHD"/>
    <property type="match status" value="1"/>
</dbReference>
<evidence type="ECO:0000256" key="3">
    <source>
        <dbReference type="ARBA" id="ARBA00022833"/>
    </source>
</evidence>
<evidence type="ECO:0000256" key="5">
    <source>
        <dbReference type="SAM" id="MobiDB-lite"/>
    </source>
</evidence>
<dbReference type="Gene3D" id="3.30.40.10">
    <property type="entry name" value="Zinc/RING finger domain, C3HC4 (zinc finger)"/>
    <property type="match status" value="1"/>
</dbReference>
<name>A0A8J4G9L1_9CHLO</name>
<protein>
    <recommendedName>
        <fullName evidence="6">PHD-type domain-containing protein</fullName>
    </recommendedName>
</protein>
<dbReference type="AlphaFoldDB" id="A0A8J4G9L1"/>
<comment type="caution">
    <text evidence="7">The sequence shown here is derived from an EMBL/GenBank/DDBJ whole genome shotgun (WGS) entry which is preliminary data.</text>
</comment>
<feature type="non-terminal residue" evidence="7">
    <location>
        <position position="268"/>
    </location>
</feature>
<organism evidence="7 8">
    <name type="scientific">Volvox reticuliferus</name>
    <dbReference type="NCBI Taxonomy" id="1737510"/>
    <lineage>
        <taxon>Eukaryota</taxon>
        <taxon>Viridiplantae</taxon>
        <taxon>Chlorophyta</taxon>
        <taxon>core chlorophytes</taxon>
        <taxon>Chlorophyceae</taxon>
        <taxon>CS clade</taxon>
        <taxon>Chlamydomonadales</taxon>
        <taxon>Volvocaceae</taxon>
        <taxon>Volvox</taxon>
    </lineage>
</organism>
<evidence type="ECO:0000313" key="8">
    <source>
        <dbReference type="Proteomes" id="UP000722791"/>
    </source>
</evidence>
<feature type="compositionally biased region" description="Basic and acidic residues" evidence="5">
    <location>
        <begin position="223"/>
        <end position="232"/>
    </location>
</feature>
<dbReference type="InterPro" id="IPR013083">
    <property type="entry name" value="Znf_RING/FYVE/PHD"/>
</dbReference>
<feature type="region of interest" description="Disordered" evidence="5">
    <location>
        <begin position="196"/>
        <end position="268"/>
    </location>
</feature>
<gene>
    <name evidence="7" type="ORF">Vretimale_7521</name>
</gene>
<proteinExistence type="predicted"/>
<feature type="compositionally biased region" description="Basic and acidic residues" evidence="5">
    <location>
        <begin position="248"/>
        <end position="268"/>
    </location>
</feature>
<dbReference type="GO" id="GO:0008270">
    <property type="term" value="F:zinc ion binding"/>
    <property type="evidence" value="ECO:0007669"/>
    <property type="project" value="UniProtKB-KW"/>
</dbReference>
<keyword evidence="1" id="KW-0479">Metal-binding</keyword>